<reference evidence="1 2" key="1">
    <citation type="journal article" date="2018" name="PLoS Genet.">
        <title>Population sequencing reveals clonal diversity and ancestral inbreeding in the grapevine cultivar Chardonnay.</title>
        <authorList>
            <person name="Roach M.J."/>
            <person name="Johnson D.L."/>
            <person name="Bohlmann J."/>
            <person name="van Vuuren H.J."/>
            <person name="Jones S.J."/>
            <person name="Pretorius I.S."/>
            <person name="Schmidt S.A."/>
            <person name="Borneman A.R."/>
        </authorList>
    </citation>
    <scope>NUCLEOTIDE SEQUENCE [LARGE SCALE GENOMIC DNA]</scope>
    <source>
        <strain evidence="2">cv. Chardonnay</strain>
        <tissue evidence="1">Leaf</tissue>
    </source>
</reference>
<protein>
    <submittedName>
        <fullName evidence="1">Uncharacterized protein</fullName>
    </submittedName>
</protein>
<dbReference type="AlphaFoldDB" id="A0A438GGY7"/>
<sequence>MVVVFGFTCVVATTILPSSPLKQMVINFSKGSLKHHPAIQLKAFSNYKSIKGCEAAHWQCLQLWQSKFILIKIRVTLWQLNNFRHTQEHLSSDTNLLEIMISCPFFLEKIEQQEVLL</sequence>
<evidence type="ECO:0000313" key="2">
    <source>
        <dbReference type="Proteomes" id="UP000288805"/>
    </source>
</evidence>
<comment type="caution">
    <text evidence="1">The sequence shown here is derived from an EMBL/GenBank/DDBJ whole genome shotgun (WGS) entry which is preliminary data.</text>
</comment>
<dbReference type="Proteomes" id="UP000288805">
    <property type="component" value="Unassembled WGS sequence"/>
</dbReference>
<gene>
    <name evidence="1" type="ORF">CK203_057577</name>
</gene>
<name>A0A438GGY7_VITVI</name>
<dbReference type="EMBL" id="QGNW01000437">
    <property type="protein sequence ID" value="RVW71451.1"/>
    <property type="molecule type" value="Genomic_DNA"/>
</dbReference>
<accession>A0A438GGY7</accession>
<organism evidence="1 2">
    <name type="scientific">Vitis vinifera</name>
    <name type="common">Grape</name>
    <dbReference type="NCBI Taxonomy" id="29760"/>
    <lineage>
        <taxon>Eukaryota</taxon>
        <taxon>Viridiplantae</taxon>
        <taxon>Streptophyta</taxon>
        <taxon>Embryophyta</taxon>
        <taxon>Tracheophyta</taxon>
        <taxon>Spermatophyta</taxon>
        <taxon>Magnoliopsida</taxon>
        <taxon>eudicotyledons</taxon>
        <taxon>Gunneridae</taxon>
        <taxon>Pentapetalae</taxon>
        <taxon>rosids</taxon>
        <taxon>Vitales</taxon>
        <taxon>Vitaceae</taxon>
        <taxon>Viteae</taxon>
        <taxon>Vitis</taxon>
    </lineage>
</organism>
<evidence type="ECO:0000313" key="1">
    <source>
        <dbReference type="EMBL" id="RVW71451.1"/>
    </source>
</evidence>
<proteinExistence type="predicted"/>